<feature type="domain" description="STAS" evidence="6">
    <location>
        <begin position="566"/>
        <end position="857"/>
    </location>
</feature>
<dbReference type="InterPro" id="IPR001902">
    <property type="entry name" value="SLC26A/SulP_fam"/>
</dbReference>
<feature type="transmembrane region" description="Helical" evidence="5">
    <location>
        <begin position="380"/>
        <end position="399"/>
    </location>
</feature>
<protein>
    <recommendedName>
        <fullName evidence="6">STAS domain-containing protein</fullName>
    </recommendedName>
</protein>
<dbReference type="Pfam" id="PF01740">
    <property type="entry name" value="STAS"/>
    <property type="match status" value="1"/>
</dbReference>
<keyword evidence="8" id="KW-1185">Reference proteome</keyword>
<dbReference type="OrthoDB" id="7365796at2759"/>
<evidence type="ECO:0000256" key="3">
    <source>
        <dbReference type="ARBA" id="ARBA00022989"/>
    </source>
</evidence>
<dbReference type="Pfam" id="PF00916">
    <property type="entry name" value="Sulfate_transp"/>
    <property type="match status" value="1"/>
</dbReference>
<dbReference type="SUPFAM" id="SSF52091">
    <property type="entry name" value="SpoIIaa-like"/>
    <property type="match status" value="1"/>
</dbReference>
<keyword evidence="4 5" id="KW-0472">Membrane</keyword>
<feature type="transmembrane region" description="Helical" evidence="5">
    <location>
        <begin position="447"/>
        <end position="469"/>
    </location>
</feature>
<evidence type="ECO:0000256" key="4">
    <source>
        <dbReference type="ARBA" id="ARBA00023136"/>
    </source>
</evidence>
<dbReference type="PANTHER" id="PTHR11814">
    <property type="entry name" value="SULFATE TRANSPORTER"/>
    <property type="match status" value="1"/>
</dbReference>
<evidence type="ECO:0000313" key="8">
    <source>
        <dbReference type="Proteomes" id="UP000678499"/>
    </source>
</evidence>
<dbReference type="GO" id="GO:0016020">
    <property type="term" value="C:membrane"/>
    <property type="evidence" value="ECO:0007669"/>
    <property type="project" value="UniProtKB-SubCell"/>
</dbReference>
<feature type="transmembrane region" description="Helical" evidence="5">
    <location>
        <begin position="183"/>
        <end position="202"/>
    </location>
</feature>
<keyword evidence="3 5" id="KW-1133">Transmembrane helix</keyword>
<dbReference type="InterPro" id="IPR002645">
    <property type="entry name" value="STAS_dom"/>
</dbReference>
<organism evidence="7">
    <name type="scientific">Notodromas monacha</name>
    <dbReference type="NCBI Taxonomy" id="399045"/>
    <lineage>
        <taxon>Eukaryota</taxon>
        <taxon>Metazoa</taxon>
        <taxon>Ecdysozoa</taxon>
        <taxon>Arthropoda</taxon>
        <taxon>Crustacea</taxon>
        <taxon>Oligostraca</taxon>
        <taxon>Ostracoda</taxon>
        <taxon>Podocopa</taxon>
        <taxon>Podocopida</taxon>
        <taxon>Cypridocopina</taxon>
        <taxon>Cypridoidea</taxon>
        <taxon>Cyprididae</taxon>
        <taxon>Notodromas</taxon>
    </lineage>
</organism>
<feature type="transmembrane region" description="Helical" evidence="5">
    <location>
        <begin position="475"/>
        <end position="493"/>
    </location>
</feature>
<evidence type="ECO:0000256" key="2">
    <source>
        <dbReference type="ARBA" id="ARBA00022692"/>
    </source>
</evidence>
<dbReference type="Gene3D" id="3.30.750.24">
    <property type="entry name" value="STAS domain"/>
    <property type="match status" value="1"/>
</dbReference>
<feature type="transmembrane region" description="Helical" evidence="5">
    <location>
        <begin position="331"/>
        <end position="348"/>
    </location>
</feature>
<accession>A0A7R9GIU8</accession>
<dbReference type="InterPro" id="IPR036513">
    <property type="entry name" value="STAS_dom_sf"/>
</dbReference>
<proteinExistence type="predicted"/>
<dbReference type="CDD" id="cd07042">
    <property type="entry name" value="STAS_SulP_like_sulfate_transporter"/>
    <property type="match status" value="1"/>
</dbReference>
<dbReference type="Proteomes" id="UP000678499">
    <property type="component" value="Unassembled WGS sequence"/>
</dbReference>
<gene>
    <name evidence="7" type="ORF">NMOB1V02_LOCUS10304</name>
</gene>
<feature type="transmembrane region" description="Helical" evidence="5">
    <location>
        <begin position="214"/>
        <end position="236"/>
    </location>
</feature>
<dbReference type="PROSITE" id="PS50801">
    <property type="entry name" value="STAS"/>
    <property type="match status" value="1"/>
</dbReference>
<feature type="transmembrane region" description="Helical" evidence="5">
    <location>
        <begin position="299"/>
        <end position="319"/>
    </location>
</feature>
<dbReference type="AlphaFoldDB" id="A0A7R9GIU8"/>
<evidence type="ECO:0000259" key="6">
    <source>
        <dbReference type="PROSITE" id="PS50801"/>
    </source>
</evidence>
<dbReference type="EMBL" id="OA886202">
    <property type="protein sequence ID" value="CAD7282683.1"/>
    <property type="molecule type" value="Genomic_DNA"/>
</dbReference>
<sequence length="900" mass="98016">MMKKDGDSDSESGCCETVSAYSGLSAAVPQDVTVSFEESDTSDILRSSVNKAALGIMSSSGLDRCPLTQQEFLTSYAYHEKKQASVMERTKSAVSTGMNFKCSKECLLNNLYKRVPIFKWLPEYDFKSNMLGDLIAGITVAVMHIPQGMAYAMLSGLPAVNGLYMAFFPVLVYIIFGSSKHNSIGTFAVVLLMTGTVSLELMEKHGSSHLHDYTITQTVALVTFAVGMWQMIMGLLRLGALSVLLSDVLVSGFTTGAAVHVLTSQLKGIFGITVPRQTRFPKLIRTHWYVLNHLKESNVVALIVSFVTMFILVINNDFVKPRLARRCSVPVPIELIAVVGGTLLSYLLNLNAEYKVPVIGEVPTGLPAPESPPLELLHDALAGSIVIAVVAYTTSYSMARIFARRLNYAIDANQELLALGLANIVGSFFQCGPVAASLSRSLIQESVGGATQIASIVSAGLIVIVLLFLGPLFEPLPRCILSSIIVVSLKGMFLQLRDLKQAWQSSKLDAMIWVATFLSVVIVDIDYGLAIGVAVSLITLLWRNQHAYACTLGEIPRTGIFVDSQRFDAADEIHNIKIFHYGAGLHFANGDHFREVLFDMTGLDPVKWHEQAIKRLKRAEKLRLQSRAPSAAVLTTSGDNSNGDSVAGSGGAAAAASAAAAANEQGHDTCCERCPLIWLNCCSFCKARTEKLDEASKGATEKFLKDSRVNFKDESVVSSTIRETFEDQQEGTNSSTEIRGIKIDRRSLSAGVSVGDCLALPGSTGLRLRRTSIHVDTTGHPLPFRYLLIDLSGIGFIDMAGVKLFKSLVQDYDRINIQVLFSGPTEPVLHMFRKMSFSDEVPQQRFFPTVQDAVMACKRKMLLSLVVLPIQSHKPVLHTVDEAVDDENSHNPDADGIVLD</sequence>
<feature type="transmembrane region" description="Helical" evidence="5">
    <location>
        <begin position="243"/>
        <end position="262"/>
    </location>
</feature>
<dbReference type="NCBIfam" id="TIGR00815">
    <property type="entry name" value="sulP"/>
    <property type="match status" value="1"/>
</dbReference>
<feature type="transmembrane region" description="Helical" evidence="5">
    <location>
        <begin position="514"/>
        <end position="542"/>
    </location>
</feature>
<dbReference type="GO" id="GO:0055085">
    <property type="term" value="P:transmembrane transport"/>
    <property type="evidence" value="ECO:0007669"/>
    <property type="project" value="InterPro"/>
</dbReference>
<feature type="transmembrane region" description="Helical" evidence="5">
    <location>
        <begin position="159"/>
        <end position="176"/>
    </location>
</feature>
<keyword evidence="2 5" id="KW-0812">Transmembrane</keyword>
<evidence type="ECO:0000256" key="1">
    <source>
        <dbReference type="ARBA" id="ARBA00004141"/>
    </source>
</evidence>
<evidence type="ECO:0000313" key="7">
    <source>
        <dbReference type="EMBL" id="CAD7282683.1"/>
    </source>
</evidence>
<dbReference type="EMBL" id="CAJPEX010004165">
    <property type="protein sequence ID" value="CAG0922835.1"/>
    <property type="molecule type" value="Genomic_DNA"/>
</dbReference>
<evidence type="ECO:0000256" key="5">
    <source>
        <dbReference type="SAM" id="Phobius"/>
    </source>
</evidence>
<name>A0A7R9GIU8_9CRUS</name>
<dbReference type="InterPro" id="IPR011547">
    <property type="entry name" value="SLC26A/SulP_dom"/>
</dbReference>
<reference evidence="7" key="1">
    <citation type="submission" date="2020-11" db="EMBL/GenBank/DDBJ databases">
        <authorList>
            <person name="Tran Van P."/>
        </authorList>
    </citation>
    <scope>NUCLEOTIDE SEQUENCE</scope>
</reference>
<comment type="subcellular location">
    <subcellularLocation>
        <location evidence="1">Membrane</location>
        <topology evidence="1">Multi-pass membrane protein</topology>
    </subcellularLocation>
</comment>